<dbReference type="AlphaFoldDB" id="M4BRA8"/>
<protein>
    <recommendedName>
        <fullName evidence="3">RxLR effector candidate protein</fullName>
    </recommendedName>
</protein>
<dbReference type="EMBL" id="JH598628">
    <property type="status" value="NOT_ANNOTATED_CDS"/>
    <property type="molecule type" value="Genomic_DNA"/>
</dbReference>
<dbReference type="VEuPathDB" id="FungiDB:HpaG808947"/>
<accession>M4BRA8</accession>
<evidence type="ECO:0000313" key="1">
    <source>
        <dbReference type="EnsemblProtists" id="HpaP808947"/>
    </source>
</evidence>
<proteinExistence type="predicted"/>
<dbReference type="Proteomes" id="UP000011713">
    <property type="component" value="Unassembled WGS sequence"/>
</dbReference>
<sequence>MVISTNIINLYDNILISKYQELITRNRLTPLQSIRCKKSDTSSYQYLSNLVSEFLAISRIVAMLLMLV</sequence>
<reference evidence="1" key="2">
    <citation type="submission" date="2015-06" db="UniProtKB">
        <authorList>
            <consortium name="EnsemblProtists"/>
        </authorList>
    </citation>
    <scope>IDENTIFICATION</scope>
    <source>
        <strain evidence="1">Emoy2</strain>
    </source>
</reference>
<keyword evidence="2" id="KW-1185">Reference proteome</keyword>
<organism evidence="1 2">
    <name type="scientific">Hyaloperonospora arabidopsidis (strain Emoy2)</name>
    <name type="common">Downy mildew agent</name>
    <name type="synonym">Peronospora arabidopsidis</name>
    <dbReference type="NCBI Taxonomy" id="559515"/>
    <lineage>
        <taxon>Eukaryota</taxon>
        <taxon>Sar</taxon>
        <taxon>Stramenopiles</taxon>
        <taxon>Oomycota</taxon>
        <taxon>Peronosporomycetes</taxon>
        <taxon>Peronosporales</taxon>
        <taxon>Peronosporaceae</taxon>
        <taxon>Hyaloperonospora</taxon>
    </lineage>
</organism>
<name>M4BRA8_HYAAE</name>
<dbReference type="EnsemblProtists" id="HpaT808947">
    <property type="protein sequence ID" value="HpaP808947"/>
    <property type="gene ID" value="HpaG808947"/>
</dbReference>
<evidence type="ECO:0008006" key="3">
    <source>
        <dbReference type="Google" id="ProtNLM"/>
    </source>
</evidence>
<dbReference type="HOGENOM" id="CLU_2799447_0_0_1"/>
<dbReference type="InParanoid" id="M4BRA8"/>
<evidence type="ECO:0000313" key="2">
    <source>
        <dbReference type="Proteomes" id="UP000011713"/>
    </source>
</evidence>
<reference evidence="2" key="1">
    <citation type="journal article" date="2010" name="Science">
        <title>Signatures of adaptation to obligate biotrophy in the Hyaloperonospora arabidopsidis genome.</title>
        <authorList>
            <person name="Baxter L."/>
            <person name="Tripathy S."/>
            <person name="Ishaque N."/>
            <person name="Boot N."/>
            <person name="Cabral A."/>
            <person name="Kemen E."/>
            <person name="Thines M."/>
            <person name="Ah-Fong A."/>
            <person name="Anderson R."/>
            <person name="Badejoko W."/>
            <person name="Bittner-Eddy P."/>
            <person name="Boore J.L."/>
            <person name="Chibucos M.C."/>
            <person name="Coates M."/>
            <person name="Dehal P."/>
            <person name="Delehaunty K."/>
            <person name="Dong S."/>
            <person name="Downton P."/>
            <person name="Dumas B."/>
            <person name="Fabro G."/>
            <person name="Fronick C."/>
            <person name="Fuerstenberg S.I."/>
            <person name="Fulton L."/>
            <person name="Gaulin E."/>
            <person name="Govers F."/>
            <person name="Hughes L."/>
            <person name="Humphray S."/>
            <person name="Jiang R.H."/>
            <person name="Judelson H."/>
            <person name="Kamoun S."/>
            <person name="Kyung K."/>
            <person name="Meijer H."/>
            <person name="Minx P."/>
            <person name="Morris P."/>
            <person name="Nelson J."/>
            <person name="Phuntumart V."/>
            <person name="Qutob D."/>
            <person name="Rehmany A."/>
            <person name="Rougon-Cardoso A."/>
            <person name="Ryden P."/>
            <person name="Torto-Alalibo T."/>
            <person name="Studholme D."/>
            <person name="Wang Y."/>
            <person name="Win J."/>
            <person name="Wood J."/>
            <person name="Clifton S.W."/>
            <person name="Rogers J."/>
            <person name="Van den Ackerveken G."/>
            <person name="Jones J.D."/>
            <person name="McDowell J.M."/>
            <person name="Beynon J."/>
            <person name="Tyler B.M."/>
        </authorList>
    </citation>
    <scope>NUCLEOTIDE SEQUENCE [LARGE SCALE GENOMIC DNA]</scope>
    <source>
        <strain evidence="2">Emoy2</strain>
    </source>
</reference>